<feature type="region of interest" description="Disordered" evidence="4">
    <location>
        <begin position="1598"/>
        <end position="1652"/>
    </location>
</feature>
<feature type="compositionally biased region" description="Basic and acidic residues" evidence="4">
    <location>
        <begin position="1630"/>
        <end position="1640"/>
    </location>
</feature>
<dbReference type="SUPFAM" id="SSF56327">
    <property type="entry name" value="LDH C-terminal domain-like"/>
    <property type="match status" value="1"/>
</dbReference>
<evidence type="ECO:0000256" key="2">
    <source>
        <dbReference type="ARBA" id="ARBA00023027"/>
    </source>
</evidence>
<feature type="compositionally biased region" description="Polar residues" evidence="4">
    <location>
        <begin position="1598"/>
        <end position="1611"/>
    </location>
</feature>
<dbReference type="GO" id="GO:0005739">
    <property type="term" value="C:mitochondrion"/>
    <property type="evidence" value="ECO:0007669"/>
    <property type="project" value="TreeGrafter"/>
</dbReference>
<feature type="compositionally biased region" description="Polar residues" evidence="4">
    <location>
        <begin position="584"/>
        <end position="600"/>
    </location>
</feature>
<gene>
    <name evidence="6" type="ORF">NEZAVI_LOCUS13049</name>
</gene>
<dbReference type="PANTHER" id="PTHR11540:SF16">
    <property type="entry name" value="MALATE DEHYDROGENASE, MITOCHONDRIAL"/>
    <property type="match status" value="1"/>
</dbReference>
<evidence type="ECO:0000256" key="3">
    <source>
        <dbReference type="SAM" id="Coils"/>
    </source>
</evidence>
<protein>
    <recommendedName>
        <fullName evidence="5">Lactate/malate dehydrogenase C-terminal domain-containing protein</fullName>
    </recommendedName>
</protein>
<feature type="region of interest" description="Disordered" evidence="4">
    <location>
        <begin position="2102"/>
        <end position="2171"/>
    </location>
</feature>
<dbReference type="GO" id="GO:0030060">
    <property type="term" value="F:L-malate dehydrogenase (NAD+) activity"/>
    <property type="evidence" value="ECO:0007669"/>
    <property type="project" value="TreeGrafter"/>
</dbReference>
<evidence type="ECO:0000256" key="1">
    <source>
        <dbReference type="ARBA" id="ARBA00023002"/>
    </source>
</evidence>
<feature type="compositionally biased region" description="Polar residues" evidence="4">
    <location>
        <begin position="1279"/>
        <end position="1289"/>
    </location>
</feature>
<sequence>MSLGIVMSGFHPEQCNGLTSKEIHWYSSIQQLCTTFHAKTPALPSFLALSSEPSVYTCNDGVPLPLSSAKFLSSILEQLFLLIGCRSYKLVCADFVETLGGIAMVVVAAPPLNLMVPLAGYVLKELDCYDGRKLLGVTSVDTLRANAIYSEYIAQPNSILPVVGGASPQTRVPIFSHARPSLDLPEEDVHRLIDKIKSFDLNMDGPELKASTLERAYATVRLVNSLLSGLQDEPRTKEMALAKTSLIPEVNYFSLPVNLGKFGIERTFGLPQLSPLETEMVDYAIINLNHDLIKAQDLYASFKPCFEMLKSIVGGPSRCNDVTNEDCALLIGHKIDTRKRKDNKMKSNKKKRSEQHTRNRKRARANKFPILHCPAPEVVTDMPIEEKFGKIERVHKKLQVNQILQERNVDELPSLKCKEVSDVSQQQSRLGTTGSPSTQFDRIDENIDSLPVLISCTETKNVQKPFLNSEVPKTVGFTDARKNSKCMDKAVKQSVGNKNETNLSENVKVTVDLKYKIKSKNPYEHLQPHAQSQSSRIEMMKSLMQQKQMKYQNTKALCRSNSSTSQNQIEYLKKKAMELNTSNINRSLNKPNSRKFQTPQKPKKEVCESNNEEISGKEINKSLHSVEPVNLQQKENTNTILLENDSFDEQFSLLMENIEEQNGTKISEEKIKTRIETKGNQEMLTPKKEVVTIKLNEKYTENPLENKVGSLKAEGKISEVNYEMDQKTGINTFSENNELAEKRENAQESCSSKDENNEKALEKDNINLQTLICEGNKSNSPLPSADTDKIKCSELSKNKIIPEEKVTVSESVNKILEDKSDCVVSNVSLGKRFDKDIHDQNLMHPQINNITDTPKEAEKQYIKASIYDVTQQTIDEEISRQINESVESKKSEKEISKQKFSFPGGQMLDEGAAVIEIDAQEKLKELECLSKRKKRDELKEKNQKNTTKVSYDPLDQVNKIREITLQQIKDPLKYLNYPKQEENSGMEKVEETEKDKERKKVLGVEETKGIDETKESGLEGQVSESIEVFNYEPKNMHDTKNITNLNEIIQSLIKPNKLEVNSEQPPPVVQKSIDNIKGDLHVDSKPTKVKVINVKKKESMESYQLSKHKKQKKDDKRTHASVNLVIKKPPKETPFPYFNRIKEIPKIETFDKNKWLKKKIQPEPKEGSSVEVNLKAIDESKALTIHSRNINESFTKRIQKGHHSNKTNNDIKSISYAIDTKSKKDELSKRYTILKKGKICNMVKEDINADEFKAKLYQNSLLRSTIKSGSKRDDKKITNLKNLTESLKSPPTDKEISSSKPSSEVLEAIKKVSTDISKDSNDLKKINKSNNNTIKLQNKSFLNLIANKISKRSTTLNETTEAIGVRGSHYGSGTFHKKPTITNEQQIQQLTKKAKEQLNITRFKNNKRISPGLCTSLPVVSNELGHKRQPVLARGQEKTKSTEDSNDSMVRSRNKIQLMKEKYQRLKNANLNLTNIYDKSPPSGANFIKKKETKKVVCGIKNLHHGSSSKSKPESKIRINKVEMKGELSSFENSGKEIVTKALGGKKSEQQDPAPIEKDDSLNNSNTNRIQDTNSSEVFDRTKYIDSEAKCSELSQIIQNPTPSDDNNTTPVDHKTSYQDNQQGSQDNNKSIKDCFDKQQESPNPIEEENNIIAFNNTQSLKDEMTSNVEKSNKNTGTSIQEDNSKRKVFNDRTQEMGNLKSKEKNKESKDIHHSKELRNSASKEKSQQLNVNLVHKNALMRIKSTKTKHKKSVDKNLQQEAELKAVFSSRPTTRDLIKMKQEHKIPDTETANSRTHKVPSHNFGLVENKLMPRQSTASSLLLDPDIEKRQTTTRKVIHPSLMHAVKPFPGQNTDLTKLKTNFYSRWTPQTLKLKENKEKNTHIPKNESVKKNPFVTGRFNLTSDLFKEYMKKNRNYESTNPNVDVQFLHQSGQLALIPQQGVSANTSRINDQRAFSTLEANYEKKEIPKVKIPTAVSSFRFQSKSKPLLNEKKEKPQNFLFNNQMRLKKVLKESPKKEKHIPNSSYKPHSLTTPKNIQNKSNEKPTHRFSPFHYREKQVELKRMHLLKAFQNQENNELKFEELQRNYKQQLCRAPASFFNSQSKGVSKETPNRLQLLKRHSVESIKKESSEVSRHHKKPFSAPADYHPSFPLSKPKKIEKNNKKDESSNSLKKRWTQLLDIFQSVITTEKKNWEHDNHDKSLLVAGGRNLTNNNIVPKTKINTREMLPSSNSTAKIVQSYYRKHSVVGPKFQSSYSLSNRISKA</sequence>
<name>A0A9P0HL72_NEZVI</name>
<feature type="region of interest" description="Disordered" evidence="4">
    <location>
        <begin position="1542"/>
        <end position="1580"/>
    </location>
</feature>
<dbReference type="Proteomes" id="UP001152798">
    <property type="component" value="Chromosome 6"/>
</dbReference>
<dbReference type="GO" id="GO:0006099">
    <property type="term" value="P:tricarboxylic acid cycle"/>
    <property type="evidence" value="ECO:0007669"/>
    <property type="project" value="TreeGrafter"/>
</dbReference>
<dbReference type="PANTHER" id="PTHR11540">
    <property type="entry name" value="MALATE AND LACTATE DEHYDROGENASE"/>
    <property type="match status" value="1"/>
</dbReference>
<organism evidence="6 7">
    <name type="scientific">Nezara viridula</name>
    <name type="common">Southern green stink bug</name>
    <name type="synonym">Cimex viridulus</name>
    <dbReference type="NCBI Taxonomy" id="85310"/>
    <lineage>
        <taxon>Eukaryota</taxon>
        <taxon>Metazoa</taxon>
        <taxon>Ecdysozoa</taxon>
        <taxon>Arthropoda</taxon>
        <taxon>Hexapoda</taxon>
        <taxon>Insecta</taxon>
        <taxon>Pterygota</taxon>
        <taxon>Neoptera</taxon>
        <taxon>Paraneoptera</taxon>
        <taxon>Hemiptera</taxon>
        <taxon>Heteroptera</taxon>
        <taxon>Panheteroptera</taxon>
        <taxon>Pentatomomorpha</taxon>
        <taxon>Pentatomoidea</taxon>
        <taxon>Pentatomidae</taxon>
        <taxon>Pentatominae</taxon>
        <taxon>Nezara</taxon>
    </lineage>
</organism>
<keyword evidence="2" id="KW-0520">NAD</keyword>
<feature type="region of interest" description="Disordered" evidence="4">
    <location>
        <begin position="584"/>
        <end position="610"/>
    </location>
</feature>
<feature type="compositionally biased region" description="Basic and acidic residues" evidence="4">
    <location>
        <begin position="2157"/>
        <end position="2168"/>
    </location>
</feature>
<evidence type="ECO:0000313" key="7">
    <source>
        <dbReference type="Proteomes" id="UP001152798"/>
    </source>
</evidence>
<keyword evidence="7" id="KW-1185">Reference proteome</keyword>
<feature type="coiled-coil region" evidence="3">
    <location>
        <begin position="1449"/>
        <end position="1476"/>
    </location>
</feature>
<accession>A0A9P0HL72</accession>
<feature type="compositionally biased region" description="Basic and acidic residues" evidence="4">
    <location>
        <begin position="1546"/>
        <end position="1561"/>
    </location>
</feature>
<reference evidence="6" key="1">
    <citation type="submission" date="2022-01" db="EMBL/GenBank/DDBJ databases">
        <authorList>
            <person name="King R."/>
        </authorList>
    </citation>
    <scope>NUCLEOTIDE SEQUENCE</scope>
</reference>
<evidence type="ECO:0000313" key="6">
    <source>
        <dbReference type="EMBL" id="CAH1404683.1"/>
    </source>
</evidence>
<evidence type="ECO:0000256" key="4">
    <source>
        <dbReference type="SAM" id="MobiDB-lite"/>
    </source>
</evidence>
<feature type="domain" description="Lactate/malate dehydrogenase C-terminal" evidence="5">
    <location>
        <begin position="138"/>
        <end position="293"/>
    </location>
</feature>
<proteinExistence type="predicted"/>
<dbReference type="EMBL" id="OV725082">
    <property type="protein sequence ID" value="CAH1404683.1"/>
    <property type="molecule type" value="Genomic_DNA"/>
</dbReference>
<keyword evidence="3" id="KW-0175">Coiled coil</keyword>
<feature type="compositionally biased region" description="Polar residues" evidence="4">
    <location>
        <begin position="1665"/>
        <end position="1682"/>
    </location>
</feature>
<feature type="compositionally biased region" description="Basic and acidic residues" evidence="4">
    <location>
        <begin position="2121"/>
        <end position="2134"/>
    </location>
</feature>
<dbReference type="InterPro" id="IPR022383">
    <property type="entry name" value="Lactate/malate_DH_C"/>
</dbReference>
<dbReference type="InterPro" id="IPR015955">
    <property type="entry name" value="Lactate_DH/Glyco_Ohase_4_C"/>
</dbReference>
<evidence type="ECO:0000259" key="5">
    <source>
        <dbReference type="Pfam" id="PF02866"/>
    </source>
</evidence>
<feature type="region of interest" description="Disordered" evidence="4">
    <location>
        <begin position="976"/>
        <end position="1021"/>
    </location>
</feature>
<feature type="region of interest" description="Disordered" evidence="4">
    <location>
        <begin position="338"/>
        <end position="365"/>
    </location>
</feature>
<feature type="compositionally biased region" description="Basic and acidic residues" evidence="4">
    <location>
        <begin position="1683"/>
        <end position="1727"/>
    </location>
</feature>
<dbReference type="Gene3D" id="3.90.110.10">
    <property type="entry name" value="Lactate dehydrogenase/glycoside hydrolase, family 4, C-terminal"/>
    <property type="match status" value="1"/>
</dbReference>
<feature type="compositionally biased region" description="Basic and acidic residues" evidence="4">
    <location>
        <begin position="979"/>
        <end position="1017"/>
    </location>
</feature>
<dbReference type="Pfam" id="PF02866">
    <property type="entry name" value="Ldh_1_C"/>
    <property type="match status" value="1"/>
</dbReference>
<feature type="compositionally biased region" description="Polar residues" evidence="4">
    <location>
        <begin position="1562"/>
        <end position="1577"/>
    </location>
</feature>
<feature type="compositionally biased region" description="Polar residues" evidence="4">
    <location>
        <begin position="2023"/>
        <end position="2041"/>
    </location>
</feature>
<feature type="region of interest" description="Disordered" evidence="4">
    <location>
        <begin position="1665"/>
        <end position="1728"/>
    </location>
</feature>
<keyword evidence="1" id="KW-0560">Oxidoreductase</keyword>
<dbReference type="OrthoDB" id="6626850at2759"/>
<feature type="compositionally biased region" description="Polar residues" evidence="4">
    <location>
        <begin position="1618"/>
        <end position="1629"/>
    </location>
</feature>
<feature type="region of interest" description="Disordered" evidence="4">
    <location>
        <begin position="1271"/>
        <end position="1302"/>
    </location>
</feature>
<feature type="coiled-coil region" evidence="3">
    <location>
        <begin position="736"/>
        <end position="763"/>
    </location>
</feature>
<feature type="region of interest" description="Disordered" evidence="4">
    <location>
        <begin position="2013"/>
        <end position="2049"/>
    </location>
</feature>